<dbReference type="AlphaFoldDB" id="A0A224Y6L9"/>
<organism evidence="2">
    <name type="scientific">Panstrongylus lignarius</name>
    <dbReference type="NCBI Taxonomy" id="156445"/>
    <lineage>
        <taxon>Eukaryota</taxon>
        <taxon>Metazoa</taxon>
        <taxon>Ecdysozoa</taxon>
        <taxon>Arthropoda</taxon>
        <taxon>Hexapoda</taxon>
        <taxon>Insecta</taxon>
        <taxon>Pterygota</taxon>
        <taxon>Neoptera</taxon>
        <taxon>Paraneoptera</taxon>
        <taxon>Hemiptera</taxon>
        <taxon>Heteroptera</taxon>
        <taxon>Panheteroptera</taxon>
        <taxon>Cimicomorpha</taxon>
        <taxon>Reduviidae</taxon>
        <taxon>Triatominae</taxon>
        <taxon>Panstrongylus</taxon>
    </lineage>
</organism>
<accession>A0A224Y6L9</accession>
<protein>
    <submittedName>
        <fullName evidence="2">Putative secreted protein</fullName>
    </submittedName>
</protein>
<feature type="chain" id="PRO_5012533426" evidence="1">
    <location>
        <begin position="18"/>
        <end position="67"/>
    </location>
</feature>
<evidence type="ECO:0000256" key="1">
    <source>
        <dbReference type="SAM" id="SignalP"/>
    </source>
</evidence>
<feature type="signal peptide" evidence="1">
    <location>
        <begin position="1"/>
        <end position="17"/>
    </location>
</feature>
<reference evidence="2" key="1">
    <citation type="journal article" date="2018" name="PLoS Negl. Trop. Dis.">
        <title>An insight into the salivary gland and fat body transcriptome of Panstrongylus lignarius (Hemiptera: Heteroptera), the main vector of Chagas disease in Peru.</title>
        <authorList>
            <person name="Nevoa J.C."/>
            <person name="Mendes M.T."/>
            <person name="da Silva M.V."/>
            <person name="Soares S.C."/>
            <person name="Oliveira C.J.F."/>
            <person name="Ribeiro J.M.C."/>
        </authorList>
    </citation>
    <scope>NUCLEOTIDE SEQUENCE</scope>
</reference>
<evidence type="ECO:0000313" key="2">
    <source>
        <dbReference type="EMBL" id="JAW16393.1"/>
    </source>
</evidence>
<name>A0A224Y6L9_9HEMI</name>
<proteinExistence type="predicted"/>
<sequence>MDGVLLLLLQDPLWLLGLSNLMVAPFSDPFSLISGGKWSPFWCGELPSCSLATSTTSSWSLFSPSLS</sequence>
<dbReference type="EMBL" id="GFTR01000033">
    <property type="protein sequence ID" value="JAW16393.1"/>
    <property type="molecule type" value="Transcribed_RNA"/>
</dbReference>
<keyword evidence="1" id="KW-0732">Signal</keyword>